<dbReference type="GO" id="GO:0008270">
    <property type="term" value="F:zinc ion binding"/>
    <property type="evidence" value="ECO:0007669"/>
    <property type="project" value="InterPro"/>
</dbReference>
<dbReference type="HOGENOM" id="CLU_008719_6_2_1"/>
<reference evidence="4" key="1">
    <citation type="journal article" date="2012" name="Nat. Genet.">
        <title>Lifestyle transitions in plant pathogenic Colletotrichum fungi deciphered by genome and transcriptome analyses.</title>
        <authorList>
            <person name="O'Connell R.J."/>
            <person name="Thon M.R."/>
            <person name="Hacquard S."/>
            <person name="Amyotte S.G."/>
            <person name="Kleemann J."/>
            <person name="Torres M.F."/>
            <person name="Damm U."/>
            <person name="Buiate E.A."/>
            <person name="Epstein L."/>
            <person name="Alkan N."/>
            <person name="Altmueller J."/>
            <person name="Alvarado-Balderrama L."/>
            <person name="Bauser C.A."/>
            <person name="Becker C."/>
            <person name="Birren B.W."/>
            <person name="Chen Z."/>
            <person name="Choi J."/>
            <person name="Crouch J.A."/>
            <person name="Duvick J.P."/>
            <person name="Farman M.A."/>
            <person name="Gan P."/>
            <person name="Heiman D."/>
            <person name="Henrissat B."/>
            <person name="Howard R.J."/>
            <person name="Kabbage M."/>
            <person name="Koch C."/>
            <person name="Kracher B."/>
            <person name="Kubo Y."/>
            <person name="Law A.D."/>
            <person name="Lebrun M.-H."/>
            <person name="Lee Y.-H."/>
            <person name="Miyara I."/>
            <person name="Moore N."/>
            <person name="Neumann U."/>
            <person name="Nordstroem K."/>
            <person name="Panaccione D.G."/>
            <person name="Panstruga R."/>
            <person name="Place M."/>
            <person name="Proctor R.H."/>
            <person name="Prusky D."/>
            <person name="Rech G."/>
            <person name="Reinhardt R."/>
            <person name="Rollins J.A."/>
            <person name="Rounsley S."/>
            <person name="Schardl C.L."/>
            <person name="Schwartz D.C."/>
            <person name="Shenoy N."/>
            <person name="Shirasu K."/>
            <person name="Sikhakolli U.R."/>
            <person name="Stueber K."/>
            <person name="Sukno S.A."/>
            <person name="Sweigard J.A."/>
            <person name="Takano Y."/>
            <person name="Takahara H."/>
            <person name="Trail F."/>
            <person name="van der Does H.C."/>
            <person name="Voll L.M."/>
            <person name="Will I."/>
            <person name="Young S."/>
            <person name="Zeng Q."/>
            <person name="Zhang J."/>
            <person name="Zhou S."/>
            <person name="Dickman M.B."/>
            <person name="Schulze-Lefert P."/>
            <person name="Ver Loren van Themaat E."/>
            <person name="Ma L.-J."/>
            <person name="Vaillancourt L.J."/>
        </authorList>
    </citation>
    <scope>NUCLEOTIDE SEQUENCE [LARGE SCALE GENOMIC DNA]</scope>
    <source>
        <strain evidence="4">M1.001 / M2 / FGSC 10212</strain>
    </source>
</reference>
<evidence type="ECO:0008006" key="5">
    <source>
        <dbReference type="Google" id="ProtNLM"/>
    </source>
</evidence>
<feature type="region of interest" description="Disordered" evidence="2">
    <location>
        <begin position="86"/>
        <end position="138"/>
    </location>
</feature>
<dbReference type="VEuPathDB" id="FungiDB:GLRG_10980"/>
<dbReference type="GeneID" id="24416345"/>
<dbReference type="AlphaFoldDB" id="E3QY47"/>
<feature type="region of interest" description="Disordered" evidence="2">
    <location>
        <begin position="412"/>
        <end position="438"/>
    </location>
</feature>
<keyword evidence="1" id="KW-0539">Nucleus</keyword>
<name>E3QY47_COLGM</name>
<evidence type="ECO:0000256" key="2">
    <source>
        <dbReference type="SAM" id="MobiDB-lite"/>
    </source>
</evidence>
<feature type="compositionally biased region" description="Low complexity" evidence="2">
    <location>
        <begin position="412"/>
        <end position="434"/>
    </location>
</feature>
<evidence type="ECO:0000313" key="4">
    <source>
        <dbReference type="Proteomes" id="UP000008782"/>
    </source>
</evidence>
<protein>
    <recommendedName>
        <fullName evidence="5">Zn(2)-C6 fungal-type domain-containing protein</fullName>
    </recommendedName>
</protein>
<dbReference type="EMBL" id="GG697400">
    <property type="protein sequence ID" value="EFQ35785.1"/>
    <property type="molecule type" value="Genomic_DNA"/>
</dbReference>
<evidence type="ECO:0000256" key="1">
    <source>
        <dbReference type="ARBA" id="ARBA00023242"/>
    </source>
</evidence>
<organism evidence="4">
    <name type="scientific">Colletotrichum graminicola (strain M1.001 / M2 / FGSC 10212)</name>
    <name type="common">Maize anthracnose fungus</name>
    <name type="synonym">Glomerella graminicola</name>
    <dbReference type="NCBI Taxonomy" id="645133"/>
    <lineage>
        <taxon>Eukaryota</taxon>
        <taxon>Fungi</taxon>
        <taxon>Dikarya</taxon>
        <taxon>Ascomycota</taxon>
        <taxon>Pezizomycotina</taxon>
        <taxon>Sordariomycetes</taxon>
        <taxon>Hypocreomycetidae</taxon>
        <taxon>Glomerellales</taxon>
        <taxon>Glomerellaceae</taxon>
        <taxon>Colletotrichum</taxon>
        <taxon>Colletotrichum graminicola species complex</taxon>
    </lineage>
</organism>
<dbReference type="GO" id="GO:0000981">
    <property type="term" value="F:DNA-binding transcription factor activity, RNA polymerase II-specific"/>
    <property type="evidence" value="ECO:0007669"/>
    <property type="project" value="InterPro"/>
</dbReference>
<dbReference type="eggNOG" id="ENOG502SMN8">
    <property type="taxonomic scope" value="Eukaryota"/>
</dbReference>
<dbReference type="InterPro" id="IPR001138">
    <property type="entry name" value="Zn2Cys6_DnaBD"/>
</dbReference>
<accession>E3QY47</accession>
<dbReference type="OrthoDB" id="4475584at2759"/>
<proteinExistence type="predicted"/>
<feature type="compositionally biased region" description="Pro residues" evidence="2">
    <location>
        <begin position="96"/>
        <end position="109"/>
    </location>
</feature>
<sequence length="600" mass="64556">MVLDVRIYVAHVSPTPRLAAPVDSCSTGFRDERKPRCQRCIDGGFECQYGSRLTFLDKNALTVSSTSDAGDASTPPRYFKLQFVNPTCPNQTAEPSSPPSPVSQDPPNPSITTNSTDIPVCISPSQTPAPPVSTFQNDPQLLDAPVLQLQPLEPHLAPPFHHPSPRTQWRSQSIGHESLASPAGNFHITDKPPDGSANSDAAYETALNALLSLGNEGADLESLPSRGSGSYAAAGDGFRVSPQELISASPNSAEERRAPAATLPLTAPSVSPDRLLQLLRHFTYQLDLCDMSQTFGLHVPRLAIENEGVFHFTFGRGSRRATGGQGGVSMGDGGLVHLALWTACQFTSSVPDAWQDLHGMMDDNFWSVALAEVTPKAIAILSVLIRLELAAALVTGAPISVPERLHYDAMSQPSSTSAQAAAAPARTPPSARASPPTPVHRWTMLSDALGAWYANRAQEFRPMAEMDGEESLFPVVLFTNGAAVFANPLYHTAMPLLLQNKPRVLLLQTAAAAAAAKKSSAAPLSSPLWHAQSVCGIALNNDRRDSWDLCLVASLYLAAQRMTYEPQQRAILRCFERVRALTGWRVDGFSAKAREDWGLM</sequence>
<dbReference type="RefSeq" id="XP_008099805.1">
    <property type="nucleotide sequence ID" value="XM_008101614.1"/>
</dbReference>
<gene>
    <name evidence="3" type="ORF">GLRG_10980</name>
</gene>
<evidence type="ECO:0000313" key="3">
    <source>
        <dbReference type="EMBL" id="EFQ35785.1"/>
    </source>
</evidence>
<dbReference type="CDD" id="cd00067">
    <property type="entry name" value="GAL4"/>
    <property type="match status" value="1"/>
</dbReference>
<keyword evidence="4" id="KW-1185">Reference proteome</keyword>
<dbReference type="Proteomes" id="UP000008782">
    <property type="component" value="Unassembled WGS sequence"/>
</dbReference>